<dbReference type="PATRIC" id="fig|1236046.6.peg.564"/>
<evidence type="ECO:0000313" key="6">
    <source>
        <dbReference type="EMBL" id="KUK68018.1"/>
    </source>
</evidence>
<gene>
    <name evidence="5" type="ORF">DIT26_04230</name>
    <name evidence="6" type="ORF">XD86_0449</name>
</gene>
<dbReference type="EMBL" id="DQBS01000104">
    <property type="protein sequence ID" value="HCO69782.1"/>
    <property type="molecule type" value="Genomic_DNA"/>
</dbReference>
<proteinExistence type="inferred from homology"/>
<protein>
    <submittedName>
        <fullName evidence="5">ABC transporter substrate-binding protein</fullName>
    </submittedName>
    <submittedName>
        <fullName evidence="6">ABC-type sugar transport system, periplasmic component</fullName>
    </submittedName>
</protein>
<dbReference type="CDD" id="cd14748">
    <property type="entry name" value="PBP2_UgpB"/>
    <property type="match status" value="1"/>
</dbReference>
<reference evidence="5 8" key="3">
    <citation type="journal article" date="2018" name="Nat. Biotechnol.">
        <title>A standardized bacterial taxonomy based on genome phylogeny substantially revises the tree of life.</title>
        <authorList>
            <person name="Parks D.H."/>
            <person name="Chuvochina M."/>
            <person name="Waite D.W."/>
            <person name="Rinke C."/>
            <person name="Skarshewski A."/>
            <person name="Chaumeil P.A."/>
            <person name="Hugenholtz P."/>
        </authorList>
    </citation>
    <scope>NUCLEOTIDE SEQUENCE [LARGE SCALE GENOMIC DNA]</scope>
    <source>
        <strain evidence="5">UBA9905</strain>
    </source>
</reference>
<keyword evidence="3" id="KW-0813">Transport</keyword>
<reference evidence="7" key="2">
    <citation type="journal article" date="2015" name="MBio">
        <title>Genome-Resolved Metagenomic Analysis Reveals Roles for Candidate Phyla and Other Microbial Community Members in Biogeochemical Transformations in Oil Reservoirs.</title>
        <authorList>
            <person name="Hu P."/>
            <person name="Tom L."/>
            <person name="Singh A."/>
            <person name="Thomas B.C."/>
            <person name="Baker B.J."/>
            <person name="Piceno Y.M."/>
            <person name="Andersen G.L."/>
            <person name="Banfield J.F."/>
        </authorList>
    </citation>
    <scope>NUCLEOTIDE SEQUENCE [LARGE SCALE GENOMIC DNA]</scope>
</reference>
<dbReference type="Proteomes" id="UP000264215">
    <property type="component" value="Unassembled WGS sequence"/>
</dbReference>
<evidence type="ECO:0000256" key="1">
    <source>
        <dbReference type="ARBA" id="ARBA00004196"/>
    </source>
</evidence>
<comment type="similarity">
    <text evidence="2">Belongs to the bacterial solute-binding protein 1 family.</text>
</comment>
<evidence type="ECO:0000313" key="8">
    <source>
        <dbReference type="Proteomes" id="UP000264215"/>
    </source>
</evidence>
<reference evidence="6" key="1">
    <citation type="journal article" date="2015" name="MBio">
        <title>Genome-resolved metagenomic analysis reveals roles for candidate phyla and other microbial community members in biogeochemical transformations in oil reservoirs.</title>
        <authorList>
            <person name="Hu P."/>
            <person name="Tom L."/>
            <person name="Singh A."/>
            <person name="Thomas B.C."/>
            <person name="Baker B.J."/>
            <person name="Piceno Y.M."/>
            <person name="Andersen G.L."/>
            <person name="Banfield J.F."/>
        </authorList>
    </citation>
    <scope>NUCLEOTIDE SEQUENCE [LARGE SCALE GENOMIC DNA]</scope>
    <source>
        <strain evidence="6">46_47</strain>
    </source>
</reference>
<dbReference type="Proteomes" id="UP000054260">
    <property type="component" value="Unassembled WGS sequence"/>
</dbReference>
<dbReference type="InterPro" id="IPR006059">
    <property type="entry name" value="SBP"/>
</dbReference>
<accession>A0A101H0D5</accession>
<sequence>MRKLLLLSIVLIFSLVLSATTIQFWHAMGGWRIDFLQSQADAFMKLHPDIKVEVQYTGSYRDTLNKMIAGVQAGTAPHVVQVFEIGTQMMIDGEVAIPIEEMMEADPSFDIGKFMPQVLNYYRVNGKLYSMPFNSSNAIVFYNKTLFEKAGLDPNDPPTTFESFIDVARKLTVKDASGNVEQAGFTVSLNSWFFEQLMAAQDAPLINQNNGRTGRPTAAVFNTPEGLAIFEWWNAMSQEGTMINTKFEDWTAARNLFISQKAAMLMTSTSDVALMMESAETNGFELGSVFLPRPADSKAGGAIIGGGSLWLIDGHPDAETKAAWEFIKFMAGTEQQIEWHKATGYFPVRKDSVEKLVASGYYGDYPDHLTALLQLLLSVQSYNTNGAITGAFPEIRTVVTTAIEKMIAGEMTPAQALKYAEDGATRAIVDYNEANY</sequence>
<dbReference type="SUPFAM" id="SSF53850">
    <property type="entry name" value="Periplasmic binding protein-like II"/>
    <property type="match status" value="1"/>
</dbReference>
<dbReference type="GO" id="GO:0030313">
    <property type="term" value="C:cell envelope"/>
    <property type="evidence" value="ECO:0007669"/>
    <property type="project" value="UniProtKB-SubCell"/>
</dbReference>
<name>A0A101H0D5_9BACT</name>
<evidence type="ECO:0000256" key="3">
    <source>
        <dbReference type="ARBA" id="ARBA00022448"/>
    </source>
</evidence>
<comment type="caution">
    <text evidence="6">The sequence shown here is derived from an EMBL/GenBank/DDBJ whole genome shotgun (WGS) entry which is preliminary data.</text>
</comment>
<dbReference type="EMBL" id="LGGH01000045">
    <property type="protein sequence ID" value="KUK68018.1"/>
    <property type="molecule type" value="Genomic_DNA"/>
</dbReference>
<organism evidence="6 7">
    <name type="scientific">Mesotoga infera</name>
    <dbReference type="NCBI Taxonomy" id="1236046"/>
    <lineage>
        <taxon>Bacteria</taxon>
        <taxon>Thermotogati</taxon>
        <taxon>Thermotogota</taxon>
        <taxon>Thermotogae</taxon>
        <taxon>Kosmotogales</taxon>
        <taxon>Kosmotogaceae</taxon>
        <taxon>Mesotoga</taxon>
    </lineage>
</organism>
<dbReference type="AlphaFoldDB" id="A0A101H0D5"/>
<comment type="subcellular location">
    <subcellularLocation>
        <location evidence="1">Cell envelope</location>
    </subcellularLocation>
</comment>
<evidence type="ECO:0000256" key="2">
    <source>
        <dbReference type="ARBA" id="ARBA00008520"/>
    </source>
</evidence>
<dbReference type="Gene3D" id="3.40.190.10">
    <property type="entry name" value="Periplasmic binding protein-like II"/>
    <property type="match status" value="2"/>
</dbReference>
<evidence type="ECO:0000256" key="4">
    <source>
        <dbReference type="ARBA" id="ARBA00022729"/>
    </source>
</evidence>
<keyword evidence="6" id="KW-0762">Sugar transport</keyword>
<dbReference type="Pfam" id="PF13416">
    <property type="entry name" value="SBP_bac_8"/>
    <property type="match status" value="1"/>
</dbReference>
<evidence type="ECO:0000313" key="7">
    <source>
        <dbReference type="Proteomes" id="UP000054260"/>
    </source>
</evidence>
<dbReference type="PANTHER" id="PTHR43649:SF31">
    <property type="entry name" value="SN-GLYCEROL-3-PHOSPHATE-BINDING PERIPLASMIC PROTEIN UGPB"/>
    <property type="match status" value="1"/>
</dbReference>
<evidence type="ECO:0000313" key="5">
    <source>
        <dbReference type="EMBL" id="HCO69782.1"/>
    </source>
</evidence>
<keyword evidence="4" id="KW-0732">Signal</keyword>
<dbReference type="PANTHER" id="PTHR43649">
    <property type="entry name" value="ARABINOSE-BINDING PROTEIN-RELATED"/>
    <property type="match status" value="1"/>
</dbReference>
<dbReference type="InterPro" id="IPR050490">
    <property type="entry name" value="Bact_solute-bd_prot1"/>
</dbReference>